<evidence type="ECO:0000256" key="1">
    <source>
        <dbReference type="SAM" id="Phobius"/>
    </source>
</evidence>
<organism evidence="2 3">
    <name type="scientific">Salvia divinorum</name>
    <name type="common">Maria pastora</name>
    <name type="synonym">Diviner's sage</name>
    <dbReference type="NCBI Taxonomy" id="28513"/>
    <lineage>
        <taxon>Eukaryota</taxon>
        <taxon>Viridiplantae</taxon>
        <taxon>Streptophyta</taxon>
        <taxon>Embryophyta</taxon>
        <taxon>Tracheophyta</taxon>
        <taxon>Spermatophyta</taxon>
        <taxon>Magnoliopsida</taxon>
        <taxon>eudicotyledons</taxon>
        <taxon>Gunneridae</taxon>
        <taxon>Pentapetalae</taxon>
        <taxon>asterids</taxon>
        <taxon>lamiids</taxon>
        <taxon>Lamiales</taxon>
        <taxon>Lamiaceae</taxon>
        <taxon>Nepetoideae</taxon>
        <taxon>Mentheae</taxon>
        <taxon>Salviinae</taxon>
        <taxon>Salvia</taxon>
        <taxon>Salvia subgen. Calosphace</taxon>
    </lineage>
</organism>
<keyword evidence="1" id="KW-0472">Membrane</keyword>
<dbReference type="AlphaFoldDB" id="A0ABD1G987"/>
<proteinExistence type="predicted"/>
<gene>
    <name evidence="2" type="ORF">AAHA92_24034</name>
</gene>
<evidence type="ECO:0000313" key="3">
    <source>
        <dbReference type="Proteomes" id="UP001567538"/>
    </source>
</evidence>
<keyword evidence="1" id="KW-1133">Transmembrane helix</keyword>
<evidence type="ECO:0000313" key="2">
    <source>
        <dbReference type="EMBL" id="KAL1539568.1"/>
    </source>
</evidence>
<dbReference type="Proteomes" id="UP001567538">
    <property type="component" value="Unassembled WGS sequence"/>
</dbReference>
<comment type="caution">
    <text evidence="2">The sequence shown here is derived from an EMBL/GenBank/DDBJ whole genome shotgun (WGS) entry which is preliminary data.</text>
</comment>
<accession>A0ABD1G987</accession>
<protein>
    <submittedName>
        <fullName evidence="2">Uncharacterized protein</fullName>
    </submittedName>
</protein>
<name>A0ABD1G987_SALDI</name>
<feature type="transmembrane region" description="Helical" evidence="1">
    <location>
        <begin position="48"/>
        <end position="67"/>
    </location>
</feature>
<sequence>MAHPVGLLYSLSSRIYYQLTRATSFIERLVYEMREASATPAVMERTGALISMIVTFRVLGVACLWLSGYS</sequence>
<keyword evidence="3" id="KW-1185">Reference proteome</keyword>
<dbReference type="EMBL" id="JBEAFC010000009">
    <property type="protein sequence ID" value="KAL1539568.1"/>
    <property type="molecule type" value="Genomic_DNA"/>
</dbReference>
<keyword evidence="1" id="KW-0812">Transmembrane</keyword>
<reference evidence="2 3" key="1">
    <citation type="submission" date="2024-06" db="EMBL/GenBank/DDBJ databases">
        <title>A chromosome level genome sequence of Diviner's sage (Salvia divinorum).</title>
        <authorList>
            <person name="Ford S.A."/>
            <person name="Ro D.-K."/>
            <person name="Ness R.W."/>
            <person name="Phillips M.A."/>
        </authorList>
    </citation>
    <scope>NUCLEOTIDE SEQUENCE [LARGE SCALE GENOMIC DNA]</scope>
    <source>
        <strain evidence="2">SAF-2024a</strain>
        <tissue evidence="2">Leaf</tissue>
    </source>
</reference>